<keyword evidence="3" id="KW-1185">Reference proteome</keyword>
<dbReference type="Proteomes" id="UP001344632">
    <property type="component" value="Unassembled WGS sequence"/>
</dbReference>
<dbReference type="Pfam" id="PF06283">
    <property type="entry name" value="ThuA"/>
    <property type="match status" value="1"/>
</dbReference>
<reference evidence="2 3" key="1">
    <citation type="submission" date="2023-03" db="EMBL/GenBank/DDBJ databases">
        <title>Bacillus Genome Sequencing.</title>
        <authorList>
            <person name="Dunlap C."/>
        </authorList>
    </citation>
    <scope>NUCLEOTIDE SEQUENCE [LARGE SCALE GENOMIC DNA]</scope>
    <source>
        <strain evidence="2 3">BD-525</strain>
    </source>
</reference>
<dbReference type="InterPro" id="IPR029010">
    <property type="entry name" value="ThuA-like"/>
</dbReference>
<protein>
    <submittedName>
        <fullName evidence="2">ThuA domain-containing protein</fullName>
    </submittedName>
</protein>
<organism evidence="2 3">
    <name type="scientific">Paenibacillus dokdonensis</name>
    <dbReference type="NCBI Taxonomy" id="2567944"/>
    <lineage>
        <taxon>Bacteria</taxon>
        <taxon>Bacillati</taxon>
        <taxon>Bacillota</taxon>
        <taxon>Bacilli</taxon>
        <taxon>Bacillales</taxon>
        <taxon>Paenibacillaceae</taxon>
        <taxon>Paenibacillus</taxon>
    </lineage>
</organism>
<accession>A0ABU6GI31</accession>
<feature type="domain" description="ThuA-like" evidence="1">
    <location>
        <begin position="25"/>
        <end position="211"/>
    </location>
</feature>
<evidence type="ECO:0000313" key="3">
    <source>
        <dbReference type="Proteomes" id="UP001344632"/>
    </source>
</evidence>
<name>A0ABU6GI31_9BACL</name>
<comment type="caution">
    <text evidence="2">The sequence shown here is derived from an EMBL/GenBank/DDBJ whole genome shotgun (WGS) entry which is preliminary data.</text>
</comment>
<dbReference type="SUPFAM" id="SSF52317">
    <property type="entry name" value="Class I glutamine amidotransferase-like"/>
    <property type="match status" value="1"/>
</dbReference>
<dbReference type="Gene3D" id="3.40.50.880">
    <property type="match status" value="1"/>
</dbReference>
<dbReference type="EMBL" id="JARLKZ010000004">
    <property type="protein sequence ID" value="MEC0239387.1"/>
    <property type="molecule type" value="Genomic_DNA"/>
</dbReference>
<dbReference type="PANTHER" id="PTHR40469">
    <property type="entry name" value="SECRETED GLYCOSYL HYDROLASE"/>
    <property type="match status" value="1"/>
</dbReference>
<dbReference type="RefSeq" id="WP_326086480.1">
    <property type="nucleotide sequence ID" value="NZ_JARLKZ010000004.1"/>
</dbReference>
<gene>
    <name evidence="2" type="ORF">P4H66_05900</name>
</gene>
<evidence type="ECO:0000313" key="2">
    <source>
        <dbReference type="EMBL" id="MEC0239387.1"/>
    </source>
</evidence>
<proteinExistence type="predicted"/>
<dbReference type="PANTHER" id="PTHR40469:SF2">
    <property type="entry name" value="GALACTOSE-BINDING DOMAIN-LIKE SUPERFAMILY PROTEIN"/>
    <property type="match status" value="1"/>
</dbReference>
<dbReference type="InterPro" id="IPR029062">
    <property type="entry name" value="Class_I_gatase-like"/>
</dbReference>
<sequence>MHVCVLCDDNWHPAHVIKEGLEPLRKHGFEFDYILATGPDFQEHAEERLQEYPVLLISKSNRVSAEEEAPWISLQMEQMLQSYVNRGGALLVIHSGTVGYKDSQVMRELVGAVFNHHPEQCPVTIKPVDEHPIAQGIHEFTIKDEHYFVDVTAGHDKDIFLSTSSEHGQQPGGWTRQQGAGCVCVLTPGHNQEVWLHPEYQKLLRQSLEWCLYNGQGRDAG</sequence>
<evidence type="ECO:0000259" key="1">
    <source>
        <dbReference type="Pfam" id="PF06283"/>
    </source>
</evidence>